<protein>
    <submittedName>
        <fullName evidence="2">Uncharacterized protein</fullName>
    </submittedName>
</protein>
<feature type="compositionally biased region" description="Acidic residues" evidence="1">
    <location>
        <begin position="190"/>
        <end position="260"/>
    </location>
</feature>
<evidence type="ECO:0000256" key="1">
    <source>
        <dbReference type="SAM" id="MobiDB-lite"/>
    </source>
</evidence>
<feature type="region of interest" description="Disordered" evidence="1">
    <location>
        <begin position="129"/>
        <end position="260"/>
    </location>
</feature>
<comment type="caution">
    <text evidence="2">The sequence shown here is derived from an EMBL/GenBank/DDBJ whole genome shotgun (WGS) entry which is preliminary data.</text>
</comment>
<dbReference type="AlphaFoldDB" id="A0A8I0T8F1"/>
<dbReference type="Proteomes" id="UP000642265">
    <property type="component" value="Unassembled WGS sequence"/>
</dbReference>
<feature type="compositionally biased region" description="Basic and acidic residues" evidence="1">
    <location>
        <begin position="174"/>
        <end position="186"/>
    </location>
</feature>
<evidence type="ECO:0000313" key="3">
    <source>
        <dbReference type="Proteomes" id="UP000642265"/>
    </source>
</evidence>
<proteinExistence type="predicted"/>
<evidence type="ECO:0000313" key="2">
    <source>
        <dbReference type="EMBL" id="MBE0561493.1"/>
    </source>
</evidence>
<reference evidence="2" key="1">
    <citation type="submission" date="2020-09" db="EMBL/GenBank/DDBJ databases">
        <authorList>
            <person name="Dalcin Martins P."/>
        </authorList>
    </citation>
    <scope>NUCLEOTIDE SEQUENCE</scope>
    <source>
        <strain evidence="2">MAG47</strain>
    </source>
</reference>
<dbReference type="EMBL" id="JACZKO010000034">
    <property type="protein sequence ID" value="MBE0561493.1"/>
    <property type="molecule type" value="Genomic_DNA"/>
</dbReference>
<accession>A0A8I0T8F1</accession>
<sequence length="260" mass="25727">MQKSVGAVVVTAALGAWCVGDAVGQTATVSIPALLLQCPDIAGDRCVPVVRNFVAQQRGLAQDAELVRLVSALAEVAQFPRTTTRMCLDIAEGIKVAGEAVADGERRDAIMSIADSLCGDTLSTAAVQAGDEEEDGEGGDDEGGDDEGGDDEGGDDEGGDDEGGVYEGGNGEALDPHSVRKSRDGSGEDPSGEDPGGEDPGGEDPGGEDPGGEDPGGEDPGGEEPGGEDPGGEDPGGEDPGGEDPGGEDPGGEDPGGDDP</sequence>
<organism evidence="2 3">
    <name type="scientific">Brucella anthropi</name>
    <name type="common">Ochrobactrum anthropi</name>
    <dbReference type="NCBI Taxonomy" id="529"/>
    <lineage>
        <taxon>Bacteria</taxon>
        <taxon>Pseudomonadati</taxon>
        <taxon>Pseudomonadota</taxon>
        <taxon>Alphaproteobacteria</taxon>
        <taxon>Hyphomicrobiales</taxon>
        <taxon>Brucellaceae</taxon>
        <taxon>Brucella/Ochrobactrum group</taxon>
        <taxon>Brucella</taxon>
    </lineage>
</organism>
<feature type="compositionally biased region" description="Acidic residues" evidence="1">
    <location>
        <begin position="130"/>
        <end position="164"/>
    </location>
</feature>
<name>A0A8I0T8F1_BRUAN</name>
<reference evidence="2" key="2">
    <citation type="submission" date="2020-10" db="EMBL/GenBank/DDBJ databases">
        <title>Enrichment of novel Verrucomicrobia, Bacteroidetes and Krumholzibacteria in an oxygen-limited, methane- and iron-fed bioreactor inoculated with Bothnian Sea sediments.</title>
        <authorList>
            <person name="Martins P.D."/>
            <person name="de Jong A."/>
            <person name="Lenstra W.K."/>
            <person name="van Helmond N.A.G.M."/>
            <person name="Slomp C.P."/>
            <person name="Jetten M.S.M."/>
            <person name="Welte C.U."/>
            <person name="Rasigraf O."/>
        </authorList>
    </citation>
    <scope>NUCLEOTIDE SEQUENCE</scope>
    <source>
        <strain evidence="2">MAG47</strain>
    </source>
</reference>
<gene>
    <name evidence="2" type="ORF">IH622_11885</name>
</gene>